<evidence type="ECO:0000313" key="5">
    <source>
        <dbReference type="EMBL" id="KAJ4963142.1"/>
    </source>
</evidence>
<evidence type="ECO:0000256" key="3">
    <source>
        <dbReference type="ARBA" id="ARBA00022806"/>
    </source>
</evidence>
<dbReference type="GO" id="GO:0043138">
    <property type="term" value="F:3'-5' DNA helicase activity"/>
    <property type="evidence" value="ECO:0007669"/>
    <property type="project" value="TreeGrafter"/>
</dbReference>
<name>A0A9Q0HB24_9MAGN</name>
<accession>A0A9Q0HB24</accession>
<dbReference type="Proteomes" id="UP001141806">
    <property type="component" value="Unassembled WGS sequence"/>
</dbReference>
<dbReference type="InterPro" id="IPR027417">
    <property type="entry name" value="P-loop_NTPase"/>
</dbReference>
<keyword evidence="1" id="KW-0547">Nucleotide-binding</keyword>
<evidence type="ECO:0000256" key="2">
    <source>
        <dbReference type="ARBA" id="ARBA00022801"/>
    </source>
</evidence>
<sequence>MASSSIPLEVIDDDDDEFDWEEAVKEIDFTCQGAPASTSRIAEDYAHPIRSGPILQRNSDYELRESNLSKPKKSGGARQSTLDKFIGGANRRNVPEKRPIVHTVDDNDTVDELPCGVCIDLEAAKTWIYPVNVPLRDYQLSITKTALFTNTLVALPTGLGKTLIAAVVMYNYYSSGFLKDTGAKNWLRSRINVESIELTMIEE</sequence>
<evidence type="ECO:0000256" key="1">
    <source>
        <dbReference type="ARBA" id="ARBA00022741"/>
    </source>
</evidence>
<dbReference type="GO" id="GO:0000400">
    <property type="term" value="F:four-way junction DNA binding"/>
    <property type="evidence" value="ECO:0007669"/>
    <property type="project" value="TreeGrafter"/>
</dbReference>
<keyword evidence="4" id="KW-0067">ATP-binding</keyword>
<dbReference type="GO" id="GO:0009378">
    <property type="term" value="F:four-way junction helicase activity"/>
    <property type="evidence" value="ECO:0007669"/>
    <property type="project" value="TreeGrafter"/>
</dbReference>
<evidence type="ECO:0000256" key="4">
    <source>
        <dbReference type="ARBA" id="ARBA00022840"/>
    </source>
</evidence>
<dbReference type="GO" id="GO:0005524">
    <property type="term" value="F:ATP binding"/>
    <property type="evidence" value="ECO:0007669"/>
    <property type="project" value="UniProtKB-KW"/>
</dbReference>
<keyword evidence="6" id="KW-1185">Reference proteome</keyword>
<keyword evidence="3" id="KW-0347">Helicase</keyword>
<keyword evidence="2" id="KW-0378">Hydrolase</keyword>
<protein>
    <submittedName>
        <fullName evidence="5">Uncharacterized protein</fullName>
    </submittedName>
</protein>
<comment type="caution">
    <text evidence="5">The sequence shown here is derived from an EMBL/GenBank/DDBJ whole genome shotgun (WGS) entry which is preliminary data.</text>
</comment>
<proteinExistence type="predicted"/>
<dbReference type="OrthoDB" id="6513042at2759"/>
<dbReference type="PANTHER" id="PTHR14025:SF20">
    <property type="entry name" value="FANCONI ANEMIA GROUP M PROTEIN"/>
    <property type="match status" value="1"/>
</dbReference>
<dbReference type="AlphaFoldDB" id="A0A9Q0HB24"/>
<dbReference type="SUPFAM" id="SSF52540">
    <property type="entry name" value="P-loop containing nucleoside triphosphate hydrolases"/>
    <property type="match status" value="1"/>
</dbReference>
<dbReference type="GO" id="GO:0036297">
    <property type="term" value="P:interstrand cross-link repair"/>
    <property type="evidence" value="ECO:0007669"/>
    <property type="project" value="TreeGrafter"/>
</dbReference>
<dbReference type="PANTHER" id="PTHR14025">
    <property type="entry name" value="FANCONI ANEMIA GROUP M FANCM FAMILY MEMBER"/>
    <property type="match status" value="1"/>
</dbReference>
<reference evidence="5" key="1">
    <citation type="journal article" date="2023" name="Plant J.">
        <title>The genome of the king protea, Protea cynaroides.</title>
        <authorList>
            <person name="Chang J."/>
            <person name="Duong T.A."/>
            <person name="Schoeman C."/>
            <person name="Ma X."/>
            <person name="Roodt D."/>
            <person name="Barker N."/>
            <person name="Li Z."/>
            <person name="Van de Peer Y."/>
            <person name="Mizrachi E."/>
        </authorList>
    </citation>
    <scope>NUCLEOTIDE SEQUENCE</scope>
    <source>
        <tissue evidence="5">Young leaves</tissue>
    </source>
</reference>
<organism evidence="5 6">
    <name type="scientific">Protea cynaroides</name>
    <dbReference type="NCBI Taxonomy" id="273540"/>
    <lineage>
        <taxon>Eukaryota</taxon>
        <taxon>Viridiplantae</taxon>
        <taxon>Streptophyta</taxon>
        <taxon>Embryophyta</taxon>
        <taxon>Tracheophyta</taxon>
        <taxon>Spermatophyta</taxon>
        <taxon>Magnoliopsida</taxon>
        <taxon>Proteales</taxon>
        <taxon>Proteaceae</taxon>
        <taxon>Protea</taxon>
    </lineage>
</organism>
<dbReference type="GO" id="GO:0045003">
    <property type="term" value="P:double-strand break repair via synthesis-dependent strand annealing"/>
    <property type="evidence" value="ECO:0007669"/>
    <property type="project" value="TreeGrafter"/>
</dbReference>
<dbReference type="Gene3D" id="3.40.50.300">
    <property type="entry name" value="P-loop containing nucleotide triphosphate hydrolases"/>
    <property type="match status" value="1"/>
</dbReference>
<dbReference type="GO" id="GO:0016787">
    <property type="term" value="F:hydrolase activity"/>
    <property type="evidence" value="ECO:0007669"/>
    <property type="project" value="UniProtKB-KW"/>
</dbReference>
<dbReference type="EMBL" id="JAMYWD010000008">
    <property type="protein sequence ID" value="KAJ4963142.1"/>
    <property type="molecule type" value="Genomic_DNA"/>
</dbReference>
<gene>
    <name evidence="5" type="ORF">NE237_023081</name>
</gene>
<evidence type="ECO:0000313" key="6">
    <source>
        <dbReference type="Proteomes" id="UP001141806"/>
    </source>
</evidence>